<dbReference type="SUPFAM" id="SSF51045">
    <property type="entry name" value="WW domain"/>
    <property type="match status" value="1"/>
</dbReference>
<dbReference type="FunFam" id="1.10.1740.100:FF:000001">
    <property type="entry name" value="Histone-lysine N-methyltransferase"/>
    <property type="match status" value="1"/>
</dbReference>
<name>V4AQI9_LOTGI</name>
<accession>V4AQI9</accession>
<gene>
    <name evidence="4" type="ORF">LOTGIDRAFT_144326</name>
</gene>
<dbReference type="InterPro" id="IPR042294">
    <property type="entry name" value="SETD2_animal"/>
</dbReference>
<dbReference type="KEGG" id="lgi:LOTGIDRAFT_144326"/>
<dbReference type="GO" id="GO:0006355">
    <property type="term" value="P:regulation of DNA-templated transcription"/>
    <property type="evidence" value="ECO:0007669"/>
    <property type="project" value="InterPro"/>
</dbReference>
<keyword evidence="2" id="KW-0539">Nucleus</keyword>
<dbReference type="GO" id="GO:0005694">
    <property type="term" value="C:chromosome"/>
    <property type="evidence" value="ECO:0007669"/>
    <property type="project" value="InterPro"/>
</dbReference>
<dbReference type="SMART" id="SM00456">
    <property type="entry name" value="WW"/>
    <property type="match status" value="1"/>
</dbReference>
<evidence type="ECO:0000256" key="2">
    <source>
        <dbReference type="ARBA" id="ARBA00023242"/>
    </source>
</evidence>
<dbReference type="Gene3D" id="1.10.1740.100">
    <property type="entry name" value="Set2, Rpb1 interacting domain"/>
    <property type="match status" value="1"/>
</dbReference>
<proteinExistence type="predicted"/>
<dbReference type="OMA" id="HMEDLEV"/>
<dbReference type="CTD" id="20234815"/>
<sequence length="167" mass="19382">LPPNWKTAKDAEGKTYFYHSITRITQWDPPTWDQADIVADMDLGTPTFDEFGKKKKKTKTAEADTSSEVEKKLKDIFRKGMSTYIVSCLNPYRKNDCKLGKITCTDDFKHLARKLTHHVMAKELKHCRHVEDLEVNENVKSKAKDYVRKYMSKSGAVYKKPLDDDIY</sequence>
<dbReference type="PROSITE" id="PS50020">
    <property type="entry name" value="WW_DOMAIN_2"/>
    <property type="match status" value="1"/>
</dbReference>
<dbReference type="CDD" id="cd00201">
    <property type="entry name" value="WW"/>
    <property type="match status" value="1"/>
</dbReference>
<dbReference type="Proteomes" id="UP000030746">
    <property type="component" value="Unassembled WGS sequence"/>
</dbReference>
<dbReference type="EMBL" id="KB201568">
    <property type="protein sequence ID" value="ESO95936.1"/>
    <property type="molecule type" value="Genomic_DNA"/>
</dbReference>
<dbReference type="Pfam" id="PF08236">
    <property type="entry name" value="SRI"/>
    <property type="match status" value="1"/>
</dbReference>
<dbReference type="Pfam" id="PF00397">
    <property type="entry name" value="WW"/>
    <property type="match status" value="1"/>
</dbReference>
<dbReference type="OrthoDB" id="422362at2759"/>
<dbReference type="InterPro" id="IPR013257">
    <property type="entry name" value="SRI"/>
</dbReference>
<dbReference type="InterPro" id="IPR001202">
    <property type="entry name" value="WW_dom"/>
</dbReference>
<evidence type="ECO:0000259" key="3">
    <source>
        <dbReference type="PROSITE" id="PS50020"/>
    </source>
</evidence>
<dbReference type="STRING" id="225164.V4AQI9"/>
<protein>
    <recommendedName>
        <fullName evidence="3">WW domain-containing protein</fullName>
    </recommendedName>
</protein>
<dbReference type="RefSeq" id="XP_009053368.1">
    <property type="nucleotide sequence ID" value="XM_009055120.1"/>
</dbReference>
<evidence type="ECO:0000313" key="5">
    <source>
        <dbReference type="Proteomes" id="UP000030746"/>
    </source>
</evidence>
<reference evidence="4 5" key="1">
    <citation type="journal article" date="2013" name="Nature">
        <title>Insights into bilaterian evolution from three spiralian genomes.</title>
        <authorList>
            <person name="Simakov O."/>
            <person name="Marletaz F."/>
            <person name="Cho S.J."/>
            <person name="Edsinger-Gonzales E."/>
            <person name="Havlak P."/>
            <person name="Hellsten U."/>
            <person name="Kuo D.H."/>
            <person name="Larsson T."/>
            <person name="Lv J."/>
            <person name="Arendt D."/>
            <person name="Savage R."/>
            <person name="Osoegawa K."/>
            <person name="de Jong P."/>
            <person name="Grimwood J."/>
            <person name="Chapman J.A."/>
            <person name="Shapiro H."/>
            <person name="Aerts A."/>
            <person name="Otillar R.P."/>
            <person name="Terry A.Y."/>
            <person name="Boore J.L."/>
            <person name="Grigoriev I.V."/>
            <person name="Lindberg D.R."/>
            <person name="Seaver E.C."/>
            <person name="Weisblat D.A."/>
            <person name="Putnam N.H."/>
            <person name="Rokhsar D.S."/>
        </authorList>
    </citation>
    <scope>NUCLEOTIDE SEQUENCE [LARGE SCALE GENOMIC DNA]</scope>
</reference>
<evidence type="ECO:0000256" key="1">
    <source>
        <dbReference type="ARBA" id="ARBA00004123"/>
    </source>
</evidence>
<dbReference type="PANTHER" id="PTHR46711">
    <property type="entry name" value="HISTONE-LYSINE N-METHYLTRANSFERASE SETD2"/>
    <property type="match status" value="1"/>
</dbReference>
<feature type="domain" description="WW" evidence="3">
    <location>
        <begin position="1"/>
        <end position="32"/>
    </location>
</feature>
<organism evidence="4 5">
    <name type="scientific">Lottia gigantea</name>
    <name type="common">Giant owl limpet</name>
    <dbReference type="NCBI Taxonomy" id="225164"/>
    <lineage>
        <taxon>Eukaryota</taxon>
        <taxon>Metazoa</taxon>
        <taxon>Spiralia</taxon>
        <taxon>Lophotrochozoa</taxon>
        <taxon>Mollusca</taxon>
        <taxon>Gastropoda</taxon>
        <taxon>Patellogastropoda</taxon>
        <taxon>Lottioidea</taxon>
        <taxon>Lottiidae</taxon>
        <taxon>Lottia</taxon>
    </lineage>
</organism>
<dbReference type="PANTHER" id="PTHR46711:SF1">
    <property type="entry name" value="HISTONE-LYSINE N-METHYLTRANSFERASE SETD2"/>
    <property type="match status" value="1"/>
</dbReference>
<comment type="subcellular location">
    <subcellularLocation>
        <location evidence="1">Nucleus</location>
    </subcellularLocation>
</comment>
<dbReference type="GO" id="GO:0046975">
    <property type="term" value="F:histone H3K36 methyltransferase activity"/>
    <property type="evidence" value="ECO:0007669"/>
    <property type="project" value="InterPro"/>
</dbReference>
<dbReference type="PROSITE" id="PS01159">
    <property type="entry name" value="WW_DOMAIN_1"/>
    <property type="match status" value="1"/>
</dbReference>
<evidence type="ECO:0000313" key="4">
    <source>
        <dbReference type="EMBL" id="ESO95936.1"/>
    </source>
</evidence>
<dbReference type="AlphaFoldDB" id="V4AQI9"/>
<dbReference type="InterPro" id="IPR036020">
    <property type="entry name" value="WW_dom_sf"/>
</dbReference>
<dbReference type="InterPro" id="IPR038190">
    <property type="entry name" value="SRI_sf"/>
</dbReference>
<dbReference type="GO" id="GO:0005634">
    <property type="term" value="C:nucleus"/>
    <property type="evidence" value="ECO:0007669"/>
    <property type="project" value="TreeGrafter"/>
</dbReference>
<feature type="non-terminal residue" evidence="4">
    <location>
        <position position="1"/>
    </location>
</feature>
<keyword evidence="5" id="KW-1185">Reference proteome</keyword>
<dbReference type="GeneID" id="20234815"/>
<dbReference type="HOGENOM" id="CLU_085393_0_0_1"/>
<dbReference type="Gene3D" id="2.20.70.10">
    <property type="match status" value="1"/>
</dbReference>